<dbReference type="PATRIC" id="fig|568814.3.peg.1406"/>
<evidence type="ECO:0000313" key="17">
    <source>
        <dbReference type="Proteomes" id="UP000009077"/>
    </source>
</evidence>
<evidence type="ECO:0000256" key="11">
    <source>
        <dbReference type="RuleBase" id="RU004327"/>
    </source>
</evidence>
<dbReference type="PANTHER" id="PTHR42946">
    <property type="entry name" value="PHOSPHOHEXOSE MUTASE"/>
    <property type="match status" value="1"/>
</dbReference>
<dbReference type="GO" id="GO:0005829">
    <property type="term" value="C:cytosol"/>
    <property type="evidence" value="ECO:0007669"/>
    <property type="project" value="TreeGrafter"/>
</dbReference>
<dbReference type="HOGENOM" id="CLU_016950_7_0_9"/>
<keyword evidence="3 9" id="KW-0479">Metal-binding</keyword>
<dbReference type="EMBL" id="FM252032">
    <property type="protein sequence ID" value="CAZ56224.1"/>
    <property type="molecule type" value="Genomic_DNA"/>
</dbReference>
<dbReference type="InterPro" id="IPR005844">
    <property type="entry name" value="A-D-PHexomutase_a/b/a-I"/>
</dbReference>
<accession>A0A0H3MWU5</accession>
<dbReference type="Gene3D" id="3.40.120.10">
    <property type="entry name" value="Alpha-D-Glucose-1,6-Bisphosphate, subunit A, domain 3"/>
    <property type="match status" value="3"/>
</dbReference>
<dbReference type="PRINTS" id="PR00509">
    <property type="entry name" value="PGMPMM"/>
</dbReference>
<dbReference type="GO" id="GO:0000287">
    <property type="term" value="F:magnesium ion binding"/>
    <property type="evidence" value="ECO:0007669"/>
    <property type="project" value="UniProtKB-UniRule"/>
</dbReference>
<keyword evidence="2 9" id="KW-0597">Phosphoprotein</keyword>
<dbReference type="CDD" id="cd05802">
    <property type="entry name" value="GlmM"/>
    <property type="match status" value="1"/>
</dbReference>
<dbReference type="HAMAP" id="MF_01554_B">
    <property type="entry name" value="GlmM_B"/>
    <property type="match status" value="1"/>
</dbReference>
<evidence type="ECO:0000313" key="16">
    <source>
        <dbReference type="EMBL" id="CAZ56224.1"/>
    </source>
</evidence>
<evidence type="ECO:0000256" key="1">
    <source>
        <dbReference type="ARBA" id="ARBA00010231"/>
    </source>
</evidence>
<evidence type="ECO:0000256" key="7">
    <source>
        <dbReference type="ARBA" id="ARBA00066330"/>
    </source>
</evidence>
<sequence>MGKYFGTDGVRGEANVELTPELAFKLGRFGGYVLSQHETDVPRVFVARDTRISGQMLEAALIAGLLSVGIHVYKLGVLATPGVAHLVKTEKASAGVMISASHNPAQDNGIKFFAGDGFKLDDALEAEIEALLDAEEDTLPRPSAQGLGDVVEYPEGLRKYQQFLVSTGTDLDGMKVALDTANGAAATSARQIFVDLGADLTVMAEKPDGLNINEGVGSTHPEKLQELVKETGSQIGLAFDGDSDRLIAVDENGVLVDGDRIMYIVGKYLADRGLLAKNTIVTTVMSNLGFHKALDREGIEKAVTAVGDRYVVEEMRKEGYNVGGEQSGHVILMDYNTTGDGQLTAVQLTKIMKETGKKLSELAAEVTIYPQKLVNIRVENSMKDKAMEVPAIAAIIEKMEAEMAGNGRILVRPSGTEPLLRVMAEAPTDAEVDYYVDTIADVVRAEIGS</sequence>
<dbReference type="FunFam" id="3.40.120.10:FF:000002">
    <property type="entry name" value="Phosphoglucosamine mutase"/>
    <property type="match status" value="1"/>
</dbReference>
<feature type="domain" description="Alpha-D-phosphohexomutase alpha/beta/alpha" evidence="14">
    <location>
        <begin position="166"/>
        <end position="253"/>
    </location>
</feature>
<evidence type="ECO:0000259" key="12">
    <source>
        <dbReference type="Pfam" id="PF00408"/>
    </source>
</evidence>
<evidence type="ECO:0000256" key="9">
    <source>
        <dbReference type="HAMAP-Rule" id="MF_01554"/>
    </source>
</evidence>
<dbReference type="SUPFAM" id="SSF53738">
    <property type="entry name" value="Phosphoglucomutase, first 3 domains"/>
    <property type="match status" value="3"/>
</dbReference>
<feature type="binding site" evidence="9">
    <location>
        <position position="242"/>
    </location>
    <ligand>
        <name>Mg(2+)</name>
        <dbReference type="ChEBI" id="CHEBI:18420"/>
    </ligand>
</feature>
<keyword evidence="5 9" id="KW-0413">Isomerase</keyword>
<dbReference type="GO" id="GO:0005975">
    <property type="term" value="P:carbohydrate metabolic process"/>
    <property type="evidence" value="ECO:0007669"/>
    <property type="project" value="InterPro"/>
</dbReference>
<proteinExistence type="inferred from homology"/>
<feature type="binding site" evidence="9">
    <location>
        <position position="244"/>
    </location>
    <ligand>
        <name>Mg(2+)</name>
        <dbReference type="ChEBI" id="CHEBI:18420"/>
    </ligand>
</feature>
<dbReference type="FunFam" id="3.40.120.10:FF:000001">
    <property type="entry name" value="Phosphoglucosamine mutase"/>
    <property type="match status" value="1"/>
</dbReference>
<dbReference type="Pfam" id="PF00408">
    <property type="entry name" value="PGM_PMM_IV"/>
    <property type="match status" value="1"/>
</dbReference>
<dbReference type="KEGG" id="ssb:SSUBM407_1367"/>
<dbReference type="InterPro" id="IPR005846">
    <property type="entry name" value="A-D-PHexomutase_a/b/a-III"/>
</dbReference>
<feature type="active site" description="Phosphoserine intermediate" evidence="9">
    <location>
        <position position="101"/>
    </location>
</feature>
<dbReference type="RefSeq" id="WP_012775245.1">
    <property type="nucleotide sequence ID" value="NC_012926.1"/>
</dbReference>
<dbReference type="FunFam" id="3.30.310.50:FF:000001">
    <property type="entry name" value="Phosphoglucosamine mutase"/>
    <property type="match status" value="1"/>
</dbReference>
<feature type="domain" description="Alpha-D-phosphohexomutase C-terminal" evidence="12">
    <location>
        <begin position="373"/>
        <end position="441"/>
    </location>
</feature>
<dbReference type="Proteomes" id="UP000009077">
    <property type="component" value="Chromosome"/>
</dbReference>
<dbReference type="Pfam" id="PF02880">
    <property type="entry name" value="PGM_PMM_III"/>
    <property type="match status" value="1"/>
</dbReference>
<dbReference type="InterPro" id="IPR006352">
    <property type="entry name" value="GlmM_bact"/>
</dbReference>
<reference evidence="16 17" key="1">
    <citation type="journal article" date="2009" name="PLoS ONE">
        <title>Rapid evolution of virulence and drug resistance in the emerging zoonotic pathogen Streptococcus suis.</title>
        <authorList>
            <person name="Holden M.T.G."/>
            <person name="Hauser H."/>
            <person name="Sanders M."/>
            <person name="Ngo T.H."/>
            <person name="Cherevach I."/>
            <person name="Cronin A."/>
            <person name="Goodhead I."/>
            <person name="Mungall K."/>
            <person name="Quail M.A."/>
            <person name="Price C."/>
            <person name="Rabbinowitsch E."/>
            <person name="Sharp S."/>
            <person name="Croucher N.J."/>
            <person name="Chieu T.B."/>
            <person name="Mai N.T.H."/>
            <person name="Diep T.S."/>
            <person name="Chinh N.T."/>
            <person name="Kehoe M."/>
            <person name="Leigh J.A."/>
            <person name="Ward P.N."/>
            <person name="Dowson C.G."/>
            <person name="Whatmore A.M."/>
            <person name="Chanter N."/>
            <person name="Iversen P."/>
            <person name="Gottschalk M."/>
            <person name="Slater J.D."/>
            <person name="Smith H.E."/>
            <person name="Spratt B.G."/>
            <person name="Xu J."/>
            <person name="Ye C."/>
            <person name="Bentley S."/>
            <person name="Barrell B.G."/>
            <person name="Schultsz C."/>
            <person name="Maskell D.J."/>
            <person name="Parkhill J."/>
        </authorList>
    </citation>
    <scope>NUCLEOTIDE SEQUENCE [LARGE SCALE GENOMIC DNA]</scope>
    <source>
        <strain evidence="16 17">BM407</strain>
    </source>
</reference>
<dbReference type="InterPro" id="IPR050060">
    <property type="entry name" value="Phosphoglucosamine_mutase"/>
</dbReference>
<evidence type="ECO:0000259" key="13">
    <source>
        <dbReference type="Pfam" id="PF02878"/>
    </source>
</evidence>
<evidence type="ECO:0000256" key="4">
    <source>
        <dbReference type="ARBA" id="ARBA00022842"/>
    </source>
</evidence>
<dbReference type="PANTHER" id="PTHR42946:SF1">
    <property type="entry name" value="PHOSPHOGLUCOMUTASE (ALPHA-D-GLUCOSE-1,6-BISPHOSPHATE-DEPENDENT)"/>
    <property type="match status" value="1"/>
</dbReference>
<evidence type="ECO:0000259" key="15">
    <source>
        <dbReference type="Pfam" id="PF02880"/>
    </source>
</evidence>
<dbReference type="GO" id="GO:0006048">
    <property type="term" value="P:UDP-N-acetylglucosamine biosynthetic process"/>
    <property type="evidence" value="ECO:0007669"/>
    <property type="project" value="TreeGrafter"/>
</dbReference>
<protein>
    <recommendedName>
        <fullName evidence="8 9">Phosphoglucosamine mutase</fullName>
        <ecNumber evidence="7 9">5.4.2.10</ecNumber>
    </recommendedName>
</protein>
<dbReference type="InterPro" id="IPR016055">
    <property type="entry name" value="A-D-PHexomutase_a/b/a-I/II/III"/>
</dbReference>
<gene>
    <name evidence="9" type="primary">glmM</name>
    <name evidence="16" type="ordered locus">SSUBM407_1367</name>
</gene>
<organism evidence="16 17">
    <name type="scientific">Streptococcus suis (strain BM407)</name>
    <dbReference type="NCBI Taxonomy" id="568814"/>
    <lineage>
        <taxon>Bacteria</taxon>
        <taxon>Bacillati</taxon>
        <taxon>Bacillota</taxon>
        <taxon>Bacilli</taxon>
        <taxon>Lactobacillales</taxon>
        <taxon>Streptococcaceae</taxon>
        <taxon>Streptococcus</taxon>
    </lineage>
</organism>
<dbReference type="PROSITE" id="PS00710">
    <property type="entry name" value="PGM_PMM"/>
    <property type="match status" value="1"/>
</dbReference>
<feature type="domain" description="Alpha-D-phosphohexomutase alpha/beta/alpha" evidence="13">
    <location>
        <begin position="3"/>
        <end position="136"/>
    </location>
</feature>
<evidence type="ECO:0000256" key="8">
    <source>
        <dbReference type="ARBA" id="ARBA00068193"/>
    </source>
</evidence>
<dbReference type="GO" id="GO:0008966">
    <property type="term" value="F:phosphoglucosamine mutase activity"/>
    <property type="evidence" value="ECO:0007669"/>
    <property type="project" value="UniProtKB-UniRule"/>
</dbReference>
<dbReference type="Pfam" id="PF02878">
    <property type="entry name" value="PGM_PMM_I"/>
    <property type="match status" value="1"/>
</dbReference>
<dbReference type="InterPro" id="IPR005841">
    <property type="entry name" value="Alpha-D-phosphohexomutase_SF"/>
</dbReference>
<evidence type="ECO:0000256" key="10">
    <source>
        <dbReference type="RuleBase" id="RU004326"/>
    </source>
</evidence>
<name>A0A0H3MWU5_STRS4</name>
<evidence type="ECO:0000256" key="6">
    <source>
        <dbReference type="ARBA" id="ARBA00050364"/>
    </source>
</evidence>
<comment type="catalytic activity">
    <reaction evidence="6 9 11">
        <text>alpha-D-glucosamine 1-phosphate = D-glucosamine 6-phosphate</text>
        <dbReference type="Rhea" id="RHEA:23424"/>
        <dbReference type="ChEBI" id="CHEBI:58516"/>
        <dbReference type="ChEBI" id="CHEBI:58725"/>
        <dbReference type="EC" id="5.4.2.10"/>
    </reaction>
</comment>
<dbReference type="InterPro" id="IPR036900">
    <property type="entry name" value="A-D-PHexomutase_C_sf"/>
</dbReference>
<evidence type="ECO:0000256" key="2">
    <source>
        <dbReference type="ARBA" id="ARBA00022553"/>
    </source>
</evidence>
<dbReference type="SUPFAM" id="SSF55957">
    <property type="entry name" value="Phosphoglucomutase, C-terminal domain"/>
    <property type="match status" value="1"/>
</dbReference>
<comment type="function">
    <text evidence="9 11">Catalyzes the conversion of glucosamine-6-phosphate to glucosamine-1-phosphate.</text>
</comment>
<comment type="similarity">
    <text evidence="1 9 10">Belongs to the phosphohexose mutase family.</text>
</comment>
<dbReference type="GO" id="GO:0009252">
    <property type="term" value="P:peptidoglycan biosynthetic process"/>
    <property type="evidence" value="ECO:0007669"/>
    <property type="project" value="TreeGrafter"/>
</dbReference>
<dbReference type="GO" id="GO:0004615">
    <property type="term" value="F:phosphomannomutase activity"/>
    <property type="evidence" value="ECO:0007669"/>
    <property type="project" value="TreeGrafter"/>
</dbReference>
<feature type="domain" description="Alpha-D-phosphohexomutase alpha/beta/alpha" evidence="15">
    <location>
        <begin position="257"/>
        <end position="365"/>
    </location>
</feature>
<dbReference type="Pfam" id="PF02879">
    <property type="entry name" value="PGM_PMM_II"/>
    <property type="match status" value="1"/>
</dbReference>
<evidence type="ECO:0000256" key="3">
    <source>
        <dbReference type="ARBA" id="ARBA00022723"/>
    </source>
</evidence>
<evidence type="ECO:0000256" key="5">
    <source>
        <dbReference type="ARBA" id="ARBA00023235"/>
    </source>
</evidence>
<dbReference type="InterPro" id="IPR005843">
    <property type="entry name" value="A-D-PHexomutase_C"/>
</dbReference>
<feature type="modified residue" description="Phosphoserine" evidence="9">
    <location>
        <position position="101"/>
    </location>
</feature>
<comment type="cofactor">
    <cofactor evidence="9">
        <name>Mg(2+)</name>
        <dbReference type="ChEBI" id="CHEBI:18420"/>
    </cofactor>
    <text evidence="9">Binds 1 Mg(2+) ion per subunit.</text>
</comment>
<feature type="binding site" evidence="9">
    <location>
        <position position="240"/>
    </location>
    <ligand>
        <name>Mg(2+)</name>
        <dbReference type="ChEBI" id="CHEBI:18420"/>
    </ligand>
</feature>
<comment type="PTM">
    <text evidence="9">Activated by phosphorylation.</text>
</comment>
<dbReference type="GeneID" id="8155190"/>
<dbReference type="Gene3D" id="3.30.310.50">
    <property type="entry name" value="Alpha-D-phosphohexomutase, C-terminal domain"/>
    <property type="match status" value="1"/>
</dbReference>
<keyword evidence="17" id="KW-1185">Reference proteome</keyword>
<dbReference type="InterPro" id="IPR005845">
    <property type="entry name" value="A-D-PHexomutase_a/b/a-II"/>
</dbReference>
<dbReference type="NCBIfam" id="TIGR01455">
    <property type="entry name" value="glmM"/>
    <property type="match status" value="1"/>
</dbReference>
<feature type="binding site" description="via phosphate group" evidence="9">
    <location>
        <position position="101"/>
    </location>
    <ligand>
        <name>Mg(2+)</name>
        <dbReference type="ChEBI" id="CHEBI:18420"/>
    </ligand>
</feature>
<dbReference type="AlphaFoldDB" id="A0A0H3MWU5"/>
<dbReference type="SMR" id="A0A0H3MWU5"/>
<dbReference type="EC" id="5.4.2.10" evidence="7 9"/>
<dbReference type="InterPro" id="IPR016066">
    <property type="entry name" value="A-D-PHexomutase_CS"/>
</dbReference>
<evidence type="ECO:0000259" key="14">
    <source>
        <dbReference type="Pfam" id="PF02879"/>
    </source>
</evidence>
<keyword evidence="4 9" id="KW-0460">Magnesium</keyword>